<proteinExistence type="predicted"/>
<feature type="non-terminal residue" evidence="1">
    <location>
        <position position="89"/>
    </location>
</feature>
<dbReference type="AlphaFoldDB" id="A0A921TEP0"/>
<dbReference type="RefSeq" id="WP_162125263.1">
    <property type="nucleotide sequence ID" value="NZ_PDWK01000073.1"/>
</dbReference>
<organism evidence="1 2">
    <name type="scientific">Pseudoxanthomonas taiwanensis</name>
    <dbReference type="NCBI Taxonomy" id="176598"/>
    <lineage>
        <taxon>Bacteria</taxon>
        <taxon>Pseudomonadati</taxon>
        <taxon>Pseudomonadota</taxon>
        <taxon>Gammaproteobacteria</taxon>
        <taxon>Lysobacterales</taxon>
        <taxon>Lysobacteraceae</taxon>
        <taxon>Pseudoxanthomonas</taxon>
    </lineage>
</organism>
<keyword evidence="2" id="KW-1185">Reference proteome</keyword>
<reference evidence="1" key="1">
    <citation type="submission" date="2017-10" db="EMBL/GenBank/DDBJ databases">
        <title>Whole genome sequencing of members of genus Pseudoxanthomonas.</title>
        <authorList>
            <person name="Kumar S."/>
            <person name="Bansal K."/>
            <person name="Kaur A."/>
            <person name="Patil P."/>
            <person name="Sharma S."/>
            <person name="Patil P.B."/>
        </authorList>
    </citation>
    <scope>NUCLEOTIDE SEQUENCE</scope>
    <source>
        <strain evidence="1">DSM 22914</strain>
    </source>
</reference>
<comment type="caution">
    <text evidence="1">The sequence shown here is derived from an EMBL/GenBank/DDBJ whole genome shotgun (WGS) entry which is preliminary data.</text>
</comment>
<evidence type="ECO:0000313" key="2">
    <source>
        <dbReference type="Proteomes" id="UP000717981"/>
    </source>
</evidence>
<dbReference type="EMBL" id="PDWK01000073">
    <property type="protein sequence ID" value="KAF1686555.1"/>
    <property type="molecule type" value="Genomic_DNA"/>
</dbReference>
<name>A0A921TEP0_9GAMM</name>
<protein>
    <submittedName>
        <fullName evidence="1">Uncharacterized protein</fullName>
    </submittedName>
</protein>
<evidence type="ECO:0000313" key="1">
    <source>
        <dbReference type="EMBL" id="KAF1686555.1"/>
    </source>
</evidence>
<gene>
    <name evidence="1" type="ORF">CR938_12115</name>
</gene>
<accession>A0A921TEP0</accession>
<sequence>MGSSPDRLRLLALLQEDDLDGALEAGLMDYAARADDPADAPLLAAQRRLRSAWAARERHRARAARLARIAAEREARRRAAAPAAGAPAA</sequence>
<dbReference type="Proteomes" id="UP000717981">
    <property type="component" value="Unassembled WGS sequence"/>
</dbReference>